<sequence>MWSMWLMRFQNQWTTKMTTWIIHQRRFNLLVARHKTTLPDRRLHQREIL</sequence>
<evidence type="ECO:0000313" key="1">
    <source>
        <dbReference type="EMBL" id="KAK5975042.1"/>
    </source>
</evidence>
<name>A0AAN8FIZ4_TRICO</name>
<dbReference type="EMBL" id="WIXE01013518">
    <property type="protein sequence ID" value="KAK5975042.1"/>
    <property type="molecule type" value="Genomic_DNA"/>
</dbReference>
<protein>
    <submittedName>
        <fullName evidence="1">Uncharacterized protein</fullName>
    </submittedName>
</protein>
<comment type="caution">
    <text evidence="1">The sequence shown here is derived from an EMBL/GenBank/DDBJ whole genome shotgun (WGS) entry which is preliminary data.</text>
</comment>
<dbReference type="Proteomes" id="UP001331761">
    <property type="component" value="Unassembled WGS sequence"/>
</dbReference>
<keyword evidence="2" id="KW-1185">Reference proteome</keyword>
<organism evidence="1 2">
    <name type="scientific">Trichostrongylus colubriformis</name>
    <name type="common">Black scour worm</name>
    <dbReference type="NCBI Taxonomy" id="6319"/>
    <lineage>
        <taxon>Eukaryota</taxon>
        <taxon>Metazoa</taxon>
        <taxon>Ecdysozoa</taxon>
        <taxon>Nematoda</taxon>
        <taxon>Chromadorea</taxon>
        <taxon>Rhabditida</taxon>
        <taxon>Rhabditina</taxon>
        <taxon>Rhabditomorpha</taxon>
        <taxon>Strongyloidea</taxon>
        <taxon>Trichostrongylidae</taxon>
        <taxon>Trichostrongylus</taxon>
    </lineage>
</organism>
<accession>A0AAN8FIZ4</accession>
<dbReference type="AlphaFoldDB" id="A0AAN8FIZ4"/>
<proteinExistence type="predicted"/>
<gene>
    <name evidence="1" type="ORF">GCK32_001398</name>
</gene>
<evidence type="ECO:0000313" key="2">
    <source>
        <dbReference type="Proteomes" id="UP001331761"/>
    </source>
</evidence>
<reference evidence="1 2" key="1">
    <citation type="submission" date="2019-10" db="EMBL/GenBank/DDBJ databases">
        <title>Assembly and Annotation for the nematode Trichostrongylus colubriformis.</title>
        <authorList>
            <person name="Martin J."/>
        </authorList>
    </citation>
    <scope>NUCLEOTIDE SEQUENCE [LARGE SCALE GENOMIC DNA]</scope>
    <source>
        <strain evidence="1">G859</strain>
        <tissue evidence="1">Whole worm</tissue>
    </source>
</reference>
<feature type="non-terminal residue" evidence="1">
    <location>
        <position position="49"/>
    </location>
</feature>